<name>A0ACB6QQ65_9PLEO</name>
<accession>A0ACB6QQ65</accession>
<dbReference type="Proteomes" id="UP000799755">
    <property type="component" value="Unassembled WGS sequence"/>
</dbReference>
<reference evidence="1" key="1">
    <citation type="journal article" date="2020" name="Stud. Mycol.">
        <title>101 Dothideomycetes genomes: a test case for predicting lifestyles and emergence of pathogens.</title>
        <authorList>
            <person name="Haridas S."/>
            <person name="Albert R."/>
            <person name="Binder M."/>
            <person name="Bloem J."/>
            <person name="Labutti K."/>
            <person name="Salamov A."/>
            <person name="Andreopoulos B."/>
            <person name="Baker S."/>
            <person name="Barry K."/>
            <person name="Bills G."/>
            <person name="Bluhm B."/>
            <person name="Cannon C."/>
            <person name="Castanera R."/>
            <person name="Culley D."/>
            <person name="Daum C."/>
            <person name="Ezra D."/>
            <person name="Gonzalez J."/>
            <person name="Henrissat B."/>
            <person name="Kuo A."/>
            <person name="Liang C."/>
            <person name="Lipzen A."/>
            <person name="Lutzoni F."/>
            <person name="Magnuson J."/>
            <person name="Mondo S."/>
            <person name="Nolan M."/>
            <person name="Ohm R."/>
            <person name="Pangilinan J."/>
            <person name="Park H.-J."/>
            <person name="Ramirez L."/>
            <person name="Alfaro M."/>
            <person name="Sun H."/>
            <person name="Tritt A."/>
            <person name="Yoshinaga Y."/>
            <person name="Zwiers L.-H."/>
            <person name="Turgeon B."/>
            <person name="Goodwin S."/>
            <person name="Spatafora J."/>
            <person name="Crous P."/>
            <person name="Grigoriev I."/>
        </authorList>
    </citation>
    <scope>NUCLEOTIDE SEQUENCE</scope>
    <source>
        <strain evidence="1">ATCC 200398</strain>
    </source>
</reference>
<proteinExistence type="predicted"/>
<keyword evidence="2" id="KW-1185">Reference proteome</keyword>
<protein>
    <submittedName>
        <fullName evidence="1">Uncharacterized protein</fullName>
    </submittedName>
</protein>
<organism evidence="1 2">
    <name type="scientific">Lindgomyces ingoldianus</name>
    <dbReference type="NCBI Taxonomy" id="673940"/>
    <lineage>
        <taxon>Eukaryota</taxon>
        <taxon>Fungi</taxon>
        <taxon>Dikarya</taxon>
        <taxon>Ascomycota</taxon>
        <taxon>Pezizomycotina</taxon>
        <taxon>Dothideomycetes</taxon>
        <taxon>Pleosporomycetidae</taxon>
        <taxon>Pleosporales</taxon>
        <taxon>Lindgomycetaceae</taxon>
        <taxon>Lindgomyces</taxon>
    </lineage>
</organism>
<gene>
    <name evidence="1" type="ORF">BDR25DRAFT_316107</name>
</gene>
<sequence>MEYKAPYKPPLSYICEGLKDMELEEVIWCGEADTPQDRICCLVAAVIAQAFSYIVRIRVEYGCVPNDPRTVYYFLFVLKGDVGTTTRWTLDPDIANRLHLTAVGQMLAFNLQALKTPPRGQQWRAQAANQLSSWEVVYEDLLNTIPPEDALSSEYQPPRHSDFLRISPVWLRPRPD</sequence>
<dbReference type="EMBL" id="MU003516">
    <property type="protein sequence ID" value="KAF2468306.1"/>
    <property type="molecule type" value="Genomic_DNA"/>
</dbReference>
<evidence type="ECO:0000313" key="1">
    <source>
        <dbReference type="EMBL" id="KAF2468306.1"/>
    </source>
</evidence>
<comment type="caution">
    <text evidence="1">The sequence shown here is derived from an EMBL/GenBank/DDBJ whole genome shotgun (WGS) entry which is preliminary data.</text>
</comment>
<evidence type="ECO:0000313" key="2">
    <source>
        <dbReference type="Proteomes" id="UP000799755"/>
    </source>
</evidence>